<evidence type="ECO:0000256" key="5">
    <source>
        <dbReference type="ARBA" id="ARBA00047925"/>
    </source>
</evidence>
<keyword evidence="6" id="KW-0963">Cytoplasm</keyword>
<keyword evidence="6" id="KW-0067">ATP-binding</keyword>
<dbReference type="GO" id="GO:0016301">
    <property type="term" value="F:kinase activity"/>
    <property type="evidence" value="ECO:0007669"/>
    <property type="project" value="UniProtKB-KW"/>
</dbReference>
<dbReference type="InterPro" id="IPR017437">
    <property type="entry name" value="ATP-NAD_kinase_PpnK-typ_C"/>
</dbReference>
<feature type="active site" description="Proton acceptor" evidence="6">
    <location>
        <position position="92"/>
    </location>
</feature>
<dbReference type="Pfam" id="PF20143">
    <property type="entry name" value="NAD_kinase_C"/>
    <property type="match status" value="1"/>
</dbReference>
<evidence type="ECO:0000256" key="1">
    <source>
        <dbReference type="ARBA" id="ARBA00022679"/>
    </source>
</evidence>
<evidence type="ECO:0000313" key="8">
    <source>
        <dbReference type="Proteomes" id="UP001501321"/>
    </source>
</evidence>
<gene>
    <name evidence="6 7" type="primary">nadK</name>
    <name evidence="7" type="ORF">GCM10023095_10080</name>
</gene>
<dbReference type="Pfam" id="PF01513">
    <property type="entry name" value="NAD_kinase"/>
    <property type="match status" value="1"/>
</dbReference>
<keyword evidence="6" id="KW-0547">Nucleotide-binding</keyword>
<dbReference type="NCBIfam" id="NF002306">
    <property type="entry name" value="PRK01231.1"/>
    <property type="match status" value="1"/>
</dbReference>
<feature type="binding site" evidence="6">
    <location>
        <begin position="92"/>
        <end position="93"/>
    </location>
    <ligand>
        <name>NAD(+)</name>
        <dbReference type="ChEBI" id="CHEBI:57540"/>
    </ligand>
</feature>
<comment type="similarity">
    <text evidence="6">Belongs to the NAD kinase family.</text>
</comment>
<comment type="catalytic activity">
    <reaction evidence="5 6">
        <text>NAD(+) + ATP = ADP + NADP(+) + H(+)</text>
        <dbReference type="Rhea" id="RHEA:18629"/>
        <dbReference type="ChEBI" id="CHEBI:15378"/>
        <dbReference type="ChEBI" id="CHEBI:30616"/>
        <dbReference type="ChEBI" id="CHEBI:57540"/>
        <dbReference type="ChEBI" id="CHEBI:58349"/>
        <dbReference type="ChEBI" id="CHEBI:456216"/>
        <dbReference type="EC" id="2.7.1.23"/>
    </reaction>
</comment>
<dbReference type="Proteomes" id="UP001501321">
    <property type="component" value="Unassembled WGS sequence"/>
</dbReference>
<comment type="caution">
    <text evidence="7">The sequence shown here is derived from an EMBL/GenBank/DDBJ whole genome shotgun (WGS) entry which is preliminary data.</text>
</comment>
<proteinExistence type="inferred from homology"/>
<dbReference type="InterPro" id="IPR002504">
    <property type="entry name" value="NADK"/>
</dbReference>
<feature type="binding site" evidence="6">
    <location>
        <position position="196"/>
    </location>
    <ligand>
        <name>NAD(+)</name>
        <dbReference type="ChEBI" id="CHEBI:57540"/>
    </ligand>
</feature>
<dbReference type="NCBIfam" id="NF002893">
    <property type="entry name" value="PRK03378.1"/>
    <property type="match status" value="1"/>
</dbReference>
<dbReference type="EC" id="2.7.1.23" evidence="6"/>
<comment type="subcellular location">
    <subcellularLocation>
        <location evidence="6">Cytoplasm</location>
    </subcellularLocation>
</comment>
<feature type="binding site" evidence="6">
    <location>
        <position position="177"/>
    </location>
    <ligand>
        <name>NAD(+)</name>
        <dbReference type="ChEBI" id="CHEBI:57540"/>
    </ligand>
</feature>
<dbReference type="HAMAP" id="MF_00361">
    <property type="entry name" value="NAD_kinase"/>
    <property type="match status" value="1"/>
</dbReference>
<keyword evidence="3 6" id="KW-0521">NADP</keyword>
<organism evidence="7 8">
    <name type="scientific">Pseudaeromonas paramecii</name>
    <dbReference type="NCBI Taxonomy" id="2138166"/>
    <lineage>
        <taxon>Bacteria</taxon>
        <taxon>Pseudomonadati</taxon>
        <taxon>Pseudomonadota</taxon>
        <taxon>Gammaproteobacteria</taxon>
        <taxon>Aeromonadales</taxon>
        <taxon>Aeromonadaceae</taxon>
        <taxon>Pseudaeromonas</taxon>
    </lineage>
</organism>
<evidence type="ECO:0000256" key="3">
    <source>
        <dbReference type="ARBA" id="ARBA00022857"/>
    </source>
</evidence>
<dbReference type="InterPro" id="IPR017438">
    <property type="entry name" value="ATP-NAD_kinase_N"/>
</dbReference>
<evidence type="ECO:0000256" key="6">
    <source>
        <dbReference type="HAMAP-Rule" id="MF_00361"/>
    </source>
</evidence>
<evidence type="ECO:0000313" key="7">
    <source>
        <dbReference type="EMBL" id="GAA4495950.1"/>
    </source>
</evidence>
<dbReference type="PANTHER" id="PTHR20275:SF0">
    <property type="entry name" value="NAD KINASE"/>
    <property type="match status" value="1"/>
</dbReference>
<dbReference type="PANTHER" id="PTHR20275">
    <property type="entry name" value="NAD KINASE"/>
    <property type="match status" value="1"/>
</dbReference>
<comment type="caution">
    <text evidence="6">Lacks conserved residue(s) required for the propagation of feature annotation.</text>
</comment>
<evidence type="ECO:0000256" key="4">
    <source>
        <dbReference type="ARBA" id="ARBA00023027"/>
    </source>
</evidence>
<accession>A0ABP8Q109</accession>
<keyword evidence="2 6" id="KW-0418">Kinase</keyword>
<evidence type="ECO:0000256" key="2">
    <source>
        <dbReference type="ARBA" id="ARBA00022777"/>
    </source>
</evidence>
<dbReference type="EMBL" id="BAABFC010000007">
    <property type="protein sequence ID" value="GAA4495950.1"/>
    <property type="molecule type" value="Genomic_DNA"/>
</dbReference>
<dbReference type="SUPFAM" id="SSF111331">
    <property type="entry name" value="NAD kinase/diacylglycerol kinase-like"/>
    <property type="match status" value="1"/>
</dbReference>
<keyword evidence="4 6" id="KW-0520">NAD</keyword>
<reference evidence="8" key="1">
    <citation type="journal article" date="2019" name="Int. J. Syst. Evol. Microbiol.">
        <title>The Global Catalogue of Microorganisms (GCM) 10K type strain sequencing project: providing services to taxonomists for standard genome sequencing and annotation.</title>
        <authorList>
            <consortium name="The Broad Institute Genomics Platform"/>
            <consortium name="The Broad Institute Genome Sequencing Center for Infectious Disease"/>
            <person name="Wu L."/>
            <person name="Ma J."/>
        </authorList>
    </citation>
    <scope>NUCLEOTIDE SEQUENCE [LARGE SCALE GENOMIC DNA]</scope>
    <source>
        <strain evidence="8">JCM 32226</strain>
    </source>
</reference>
<dbReference type="InterPro" id="IPR016064">
    <property type="entry name" value="NAD/diacylglycerol_kinase_sf"/>
</dbReference>
<name>A0ABP8Q109_9GAMM</name>
<comment type="function">
    <text evidence="6">Involved in the regulation of the intracellular balance of NAD and NADP, and is a key enzyme in the biosynthesis of NADP. Catalyzes specifically the phosphorylation on 2'-hydroxyl of the adenosine moiety of NAD to yield NADP.</text>
</comment>
<dbReference type="Gene3D" id="2.60.200.30">
    <property type="entry name" value="Probable inorganic polyphosphate/atp-NAD kinase, domain 2"/>
    <property type="match status" value="1"/>
</dbReference>
<comment type="cofactor">
    <cofactor evidence="6">
        <name>a divalent metal cation</name>
        <dbReference type="ChEBI" id="CHEBI:60240"/>
    </cofactor>
</comment>
<feature type="binding site" evidence="6">
    <location>
        <begin position="207"/>
        <end position="212"/>
    </location>
    <ligand>
        <name>NAD(+)</name>
        <dbReference type="ChEBI" id="CHEBI:57540"/>
    </ligand>
</feature>
<feature type="binding site" evidence="6">
    <location>
        <begin position="166"/>
        <end position="167"/>
    </location>
    <ligand>
        <name>NAD(+)</name>
        <dbReference type="ChEBI" id="CHEBI:57540"/>
    </ligand>
</feature>
<keyword evidence="8" id="KW-1185">Reference proteome</keyword>
<sequence length="313" mass="33955">MVSAFGAILEPHWFCEHCIMAQAFNTIALIGKPQHAGTNETLQALHDYLRALGYPVLVESRVARQLGVDPACARDLVQLGEEADLAIVVGGDGNMLGAARVLARFDVAVLGVNRGNLGFLTDLTPQDFAEPLSQVLQGRFQTEYRFLLEAAVHRHGERKAANTALNEVVLHPGKVAHMIDFAVYIDDNFMYSQRADGIIVATPTGSTAYALSAGGPILTPGLNALSLVPMFPHTLSCRPIVIDADSQVKLVVSPDDQAEQLLLSCDGHVNLAVNPGDEILIAKAPHRLRLLHPENHSYFNVLRSKLSWGSKLF</sequence>
<protein>
    <recommendedName>
        <fullName evidence="6">NAD kinase</fullName>
        <ecNumber evidence="6">2.7.1.23</ecNumber>
    </recommendedName>
    <alternativeName>
        <fullName evidence="6">ATP-dependent NAD kinase</fullName>
    </alternativeName>
</protein>
<dbReference type="Gene3D" id="3.40.50.10330">
    <property type="entry name" value="Probable inorganic polyphosphate/atp-NAD kinase, domain 1"/>
    <property type="match status" value="1"/>
</dbReference>
<feature type="binding site" evidence="6">
    <location>
        <position position="194"/>
    </location>
    <ligand>
        <name>NAD(+)</name>
        <dbReference type="ChEBI" id="CHEBI:57540"/>
    </ligand>
</feature>
<keyword evidence="1 6" id="KW-0808">Transferase</keyword>